<feature type="domain" description="Peptidase C39-like" evidence="1">
    <location>
        <begin position="36"/>
        <end position="173"/>
    </location>
</feature>
<organism evidence="2 3">
    <name type="scientific">Planosporangium thailandense</name>
    <dbReference type="NCBI Taxonomy" id="765197"/>
    <lineage>
        <taxon>Bacteria</taxon>
        <taxon>Bacillati</taxon>
        <taxon>Actinomycetota</taxon>
        <taxon>Actinomycetes</taxon>
        <taxon>Micromonosporales</taxon>
        <taxon>Micromonosporaceae</taxon>
        <taxon>Planosporangium</taxon>
    </lineage>
</organism>
<dbReference type="SUPFAM" id="SSF54001">
    <property type="entry name" value="Cysteine proteinases"/>
    <property type="match status" value="1"/>
</dbReference>
<evidence type="ECO:0000313" key="3">
    <source>
        <dbReference type="Proteomes" id="UP000722989"/>
    </source>
</evidence>
<dbReference type="InterPro" id="IPR039564">
    <property type="entry name" value="Peptidase_C39-like"/>
</dbReference>
<dbReference type="InterPro" id="IPR038765">
    <property type="entry name" value="Papain-like_cys_pep_sf"/>
</dbReference>
<keyword evidence="3" id="KW-1185">Reference proteome</keyword>
<dbReference type="Proteomes" id="UP000722989">
    <property type="component" value="Unassembled WGS sequence"/>
</dbReference>
<name>A0ABX0Y955_9ACTN</name>
<sequence length="199" mass="21189">MAMVRTGEVGGGQAVRGVTRAAAPAAPAAPSSKVLDYQFQLQPNYYYCGPAATRIALSGSGHILSFDEIAGMLGTTTSGTNSAYDTTRVLNQVNGNNAYQTREIPSYPATPAQMDQLQADVVRAITSGRIIVANIAGYTTDEDGGFHDYSGGHYLTIVGYKDDGRTVKIADPANPNGDGTYWLSTIKMANWISQRGYSY</sequence>
<gene>
    <name evidence="2" type="ORF">HC031_30695</name>
</gene>
<dbReference type="Pfam" id="PF13529">
    <property type="entry name" value="Peptidase_C39_2"/>
    <property type="match status" value="1"/>
</dbReference>
<evidence type="ECO:0000259" key="1">
    <source>
        <dbReference type="Pfam" id="PF13529"/>
    </source>
</evidence>
<comment type="caution">
    <text evidence="2">The sequence shown here is derived from an EMBL/GenBank/DDBJ whole genome shotgun (WGS) entry which is preliminary data.</text>
</comment>
<reference evidence="2 3" key="1">
    <citation type="submission" date="2020-03" db="EMBL/GenBank/DDBJ databases">
        <title>WGS of the type strain of Planosporangium spp.</title>
        <authorList>
            <person name="Thawai C."/>
        </authorList>
    </citation>
    <scope>NUCLEOTIDE SEQUENCE [LARGE SCALE GENOMIC DNA]</scope>
    <source>
        <strain evidence="2 3">TBRC 5610</strain>
    </source>
</reference>
<dbReference type="Gene3D" id="3.90.70.10">
    <property type="entry name" value="Cysteine proteinases"/>
    <property type="match status" value="1"/>
</dbReference>
<evidence type="ECO:0000313" key="2">
    <source>
        <dbReference type="EMBL" id="NJC74050.1"/>
    </source>
</evidence>
<protein>
    <submittedName>
        <fullName evidence="2">C39 family peptidase</fullName>
    </submittedName>
</protein>
<proteinExistence type="predicted"/>
<accession>A0ABX0Y955</accession>
<dbReference type="EMBL" id="JAATVY010000043">
    <property type="protein sequence ID" value="NJC74050.1"/>
    <property type="molecule type" value="Genomic_DNA"/>
</dbReference>